<keyword evidence="2" id="KW-1185">Reference proteome</keyword>
<name>A0ABS0DDL2_9NOCA</name>
<evidence type="ECO:0000313" key="1">
    <source>
        <dbReference type="EMBL" id="MBF6356535.1"/>
    </source>
</evidence>
<dbReference type="Proteomes" id="UP000707731">
    <property type="component" value="Unassembled WGS sequence"/>
</dbReference>
<gene>
    <name evidence="1" type="ORF">IU449_18625</name>
</gene>
<comment type="caution">
    <text evidence="1">The sequence shown here is derived from an EMBL/GenBank/DDBJ whole genome shotgun (WGS) entry which is preliminary data.</text>
</comment>
<dbReference type="RefSeq" id="WP_195003398.1">
    <property type="nucleotide sequence ID" value="NZ_JADLQN010000003.1"/>
</dbReference>
<dbReference type="EMBL" id="JADLQN010000003">
    <property type="protein sequence ID" value="MBF6356535.1"/>
    <property type="molecule type" value="Genomic_DNA"/>
</dbReference>
<proteinExistence type="predicted"/>
<evidence type="ECO:0000313" key="2">
    <source>
        <dbReference type="Proteomes" id="UP000707731"/>
    </source>
</evidence>
<reference evidence="1 2" key="1">
    <citation type="submission" date="2020-10" db="EMBL/GenBank/DDBJ databases">
        <title>Identification of Nocardia species via Next-generation sequencing and recognition of intraspecies genetic diversity.</title>
        <authorList>
            <person name="Li P."/>
            <person name="Li P."/>
            <person name="Lu B."/>
        </authorList>
    </citation>
    <scope>NUCLEOTIDE SEQUENCE [LARGE SCALE GENOMIC DNA]</scope>
    <source>
        <strain evidence="1 2">BJ06-0143</strain>
    </source>
</reference>
<organism evidence="1 2">
    <name type="scientific">Nocardia higoensis</name>
    <dbReference type="NCBI Taxonomy" id="228599"/>
    <lineage>
        <taxon>Bacteria</taxon>
        <taxon>Bacillati</taxon>
        <taxon>Actinomycetota</taxon>
        <taxon>Actinomycetes</taxon>
        <taxon>Mycobacteriales</taxon>
        <taxon>Nocardiaceae</taxon>
        <taxon>Nocardia</taxon>
    </lineage>
</organism>
<accession>A0ABS0DDL2</accession>
<sequence>MAFVDAGMAASIIGAAARSLQRPGEHLGPLTLPFGPKMLAVPVSALWEVPRPD</sequence>
<protein>
    <submittedName>
        <fullName evidence="1">Uncharacterized protein</fullName>
    </submittedName>
</protein>